<dbReference type="Pfam" id="PF08240">
    <property type="entry name" value="ADH_N"/>
    <property type="match status" value="1"/>
</dbReference>
<dbReference type="AlphaFoldDB" id="A0A9W9DXI4"/>
<evidence type="ECO:0000313" key="7">
    <source>
        <dbReference type="EMBL" id="KAJ4490719.1"/>
    </source>
</evidence>
<dbReference type="Gene3D" id="3.90.180.10">
    <property type="entry name" value="Medium-chain alcohol dehydrogenases, catalytic domain"/>
    <property type="match status" value="1"/>
</dbReference>
<feature type="domain" description="Alcohol dehydrogenase-like N-terminal" evidence="6">
    <location>
        <begin position="25"/>
        <end position="128"/>
    </location>
</feature>
<comment type="caution">
    <text evidence="7">The sequence shown here is derived from an EMBL/GenBank/DDBJ whole genome shotgun (WGS) entry which is preliminary data.</text>
</comment>
<protein>
    <submittedName>
        <fullName evidence="7">Alcohol dehydrogenase</fullName>
    </submittedName>
</protein>
<dbReference type="InterPro" id="IPR013154">
    <property type="entry name" value="ADH-like_N"/>
</dbReference>
<dbReference type="OrthoDB" id="256333at2759"/>
<dbReference type="PANTHER" id="PTHR42813">
    <property type="entry name" value="ZINC-TYPE ALCOHOL DEHYDROGENASE-LIKE"/>
    <property type="match status" value="1"/>
</dbReference>
<dbReference type="InterPro" id="IPR013149">
    <property type="entry name" value="ADH-like_C"/>
</dbReference>
<dbReference type="CDD" id="cd08286">
    <property type="entry name" value="FDH_like_ADH2"/>
    <property type="match status" value="1"/>
</dbReference>
<dbReference type="GO" id="GO:0046872">
    <property type="term" value="F:metal ion binding"/>
    <property type="evidence" value="ECO:0007669"/>
    <property type="project" value="UniProtKB-KW"/>
</dbReference>
<keyword evidence="3" id="KW-0479">Metal-binding</keyword>
<evidence type="ECO:0000259" key="5">
    <source>
        <dbReference type="Pfam" id="PF00107"/>
    </source>
</evidence>
<gene>
    <name evidence="7" type="ORF">J3R30DRAFT_3751741</name>
</gene>
<dbReference type="SUPFAM" id="SSF50129">
    <property type="entry name" value="GroES-like"/>
    <property type="match status" value="1"/>
</dbReference>
<name>A0A9W9DXI4_9AGAR</name>
<dbReference type="InterPro" id="IPR011032">
    <property type="entry name" value="GroES-like_sf"/>
</dbReference>
<dbReference type="PANTHER" id="PTHR42813:SF4">
    <property type="entry name" value="NADP-DEPENDENT ISOPROPANOL DEHYDROGENASE"/>
    <property type="match status" value="1"/>
</dbReference>
<accession>A0A9W9DXI4</accession>
<evidence type="ECO:0000313" key="8">
    <source>
        <dbReference type="Proteomes" id="UP001150266"/>
    </source>
</evidence>
<comment type="similarity">
    <text evidence="2">Belongs to the zinc-containing alcohol dehydrogenase family.</text>
</comment>
<organism evidence="7 8">
    <name type="scientific">Lentinula aciculospora</name>
    <dbReference type="NCBI Taxonomy" id="153920"/>
    <lineage>
        <taxon>Eukaryota</taxon>
        <taxon>Fungi</taxon>
        <taxon>Dikarya</taxon>
        <taxon>Basidiomycota</taxon>
        <taxon>Agaricomycotina</taxon>
        <taxon>Agaricomycetes</taxon>
        <taxon>Agaricomycetidae</taxon>
        <taxon>Agaricales</taxon>
        <taxon>Marasmiineae</taxon>
        <taxon>Omphalotaceae</taxon>
        <taxon>Lentinula</taxon>
    </lineage>
</organism>
<dbReference type="InterPro" id="IPR036291">
    <property type="entry name" value="NAD(P)-bd_dom_sf"/>
</dbReference>
<proteinExistence type="inferred from homology"/>
<evidence type="ECO:0000256" key="1">
    <source>
        <dbReference type="ARBA" id="ARBA00001947"/>
    </source>
</evidence>
<dbReference type="Pfam" id="PF00107">
    <property type="entry name" value="ADH_zinc_N"/>
    <property type="match status" value="1"/>
</dbReference>
<feature type="domain" description="Alcohol dehydrogenase-like C-terminal" evidence="5">
    <location>
        <begin position="177"/>
        <end position="292"/>
    </location>
</feature>
<dbReference type="Proteomes" id="UP001150266">
    <property type="component" value="Unassembled WGS sequence"/>
</dbReference>
<keyword evidence="8" id="KW-1185">Reference proteome</keyword>
<evidence type="ECO:0000256" key="4">
    <source>
        <dbReference type="ARBA" id="ARBA00022833"/>
    </source>
</evidence>
<dbReference type="EMBL" id="JAOTPV010000001">
    <property type="protein sequence ID" value="KAJ4490719.1"/>
    <property type="molecule type" value="Genomic_DNA"/>
</dbReference>
<evidence type="ECO:0000259" key="6">
    <source>
        <dbReference type="Pfam" id="PF08240"/>
    </source>
</evidence>
<dbReference type="Gene3D" id="3.40.50.720">
    <property type="entry name" value="NAD(P)-binding Rossmann-like Domain"/>
    <property type="match status" value="1"/>
</dbReference>
<keyword evidence="4" id="KW-0862">Zinc</keyword>
<sequence length="344" mass="36334">MKALVYAANGRPSLEERPKPIILKPTDAIVKMVKTTICGTDLHIFKGDVATCATGRVVGHEGIAIVEQVGDNVSLFKPGDKVIVACITSCTTCSNCRRGMPSHCSDGGWVLGNTADGTQAEYTRVPHADGSLHHAVKGASDDAQLMLSDTVPTGYECGVVQGKVKLGSTVAIVGSGPVGLGALVTSQLCSPLQIIMIDLNEKRLSTARSLGATHAVVSGSNVVEQVMQLTAGRGVDTVIEAVGIPATFELCQKLVAVGGTIANMGVHGTKVDLHMETLWDKNITITTRLVDASSTAMLIKLVESSKLQLEKFVTHHFAFNDIEKVYDIFGAAEAHNCLKVVIEF</sequence>
<comment type="cofactor">
    <cofactor evidence="1">
        <name>Zn(2+)</name>
        <dbReference type="ChEBI" id="CHEBI:29105"/>
    </cofactor>
</comment>
<dbReference type="SUPFAM" id="SSF51735">
    <property type="entry name" value="NAD(P)-binding Rossmann-fold domains"/>
    <property type="match status" value="1"/>
</dbReference>
<evidence type="ECO:0000256" key="3">
    <source>
        <dbReference type="ARBA" id="ARBA00022723"/>
    </source>
</evidence>
<reference evidence="7" key="1">
    <citation type="submission" date="2022-08" db="EMBL/GenBank/DDBJ databases">
        <title>A Global Phylogenomic Analysis of the Shiitake Genus Lentinula.</title>
        <authorList>
            <consortium name="DOE Joint Genome Institute"/>
            <person name="Sierra-Patev S."/>
            <person name="Min B."/>
            <person name="Naranjo-Ortiz M."/>
            <person name="Looney B."/>
            <person name="Konkel Z."/>
            <person name="Slot J.C."/>
            <person name="Sakamoto Y."/>
            <person name="Steenwyk J.L."/>
            <person name="Rokas A."/>
            <person name="Carro J."/>
            <person name="Camarero S."/>
            <person name="Ferreira P."/>
            <person name="Molpeceres G."/>
            <person name="Ruiz-Duenas F.J."/>
            <person name="Serrano A."/>
            <person name="Henrissat B."/>
            <person name="Drula E."/>
            <person name="Hughes K.W."/>
            <person name="Mata J.L."/>
            <person name="Ishikawa N.K."/>
            <person name="Vargas-Isla R."/>
            <person name="Ushijima S."/>
            <person name="Smith C.A."/>
            <person name="Ahrendt S."/>
            <person name="Andreopoulos W."/>
            <person name="He G."/>
            <person name="Labutti K."/>
            <person name="Lipzen A."/>
            <person name="Ng V."/>
            <person name="Riley R."/>
            <person name="Sandor L."/>
            <person name="Barry K."/>
            <person name="Martinez A.T."/>
            <person name="Xiao Y."/>
            <person name="Gibbons J.G."/>
            <person name="Terashima K."/>
            <person name="Grigoriev I.V."/>
            <person name="Hibbett D.S."/>
        </authorList>
    </citation>
    <scope>NUCLEOTIDE SEQUENCE</scope>
    <source>
        <strain evidence="7">JLM2183</strain>
    </source>
</reference>
<evidence type="ECO:0000256" key="2">
    <source>
        <dbReference type="ARBA" id="ARBA00008072"/>
    </source>
</evidence>